<proteinExistence type="predicted"/>
<gene>
    <name evidence="1" type="ORF">SLEP1_g44195</name>
</gene>
<keyword evidence="2" id="KW-1185">Reference proteome</keyword>
<evidence type="ECO:0000313" key="2">
    <source>
        <dbReference type="Proteomes" id="UP001054252"/>
    </source>
</evidence>
<dbReference type="Proteomes" id="UP001054252">
    <property type="component" value="Unassembled WGS sequence"/>
</dbReference>
<dbReference type="EMBL" id="BPVZ01000114">
    <property type="protein sequence ID" value="GKV36010.1"/>
    <property type="molecule type" value="Genomic_DNA"/>
</dbReference>
<evidence type="ECO:0000313" key="1">
    <source>
        <dbReference type="EMBL" id="GKV36010.1"/>
    </source>
</evidence>
<sequence>MSEKERREKDDREAMEIGIRNIAIDGVSKPLKEKTSKVENDWIPERC</sequence>
<protein>
    <submittedName>
        <fullName evidence="1">Uncharacterized protein</fullName>
    </submittedName>
</protein>
<accession>A0AAV5LFF6</accession>
<name>A0AAV5LFF6_9ROSI</name>
<reference evidence="1 2" key="1">
    <citation type="journal article" date="2021" name="Commun. Biol.">
        <title>The genome of Shorea leprosula (Dipterocarpaceae) highlights the ecological relevance of drought in aseasonal tropical rainforests.</title>
        <authorList>
            <person name="Ng K.K.S."/>
            <person name="Kobayashi M.J."/>
            <person name="Fawcett J.A."/>
            <person name="Hatakeyama M."/>
            <person name="Paape T."/>
            <person name="Ng C.H."/>
            <person name="Ang C.C."/>
            <person name="Tnah L.H."/>
            <person name="Lee C.T."/>
            <person name="Nishiyama T."/>
            <person name="Sese J."/>
            <person name="O'Brien M.J."/>
            <person name="Copetti D."/>
            <person name="Mohd Noor M.I."/>
            <person name="Ong R.C."/>
            <person name="Putra M."/>
            <person name="Sireger I.Z."/>
            <person name="Indrioko S."/>
            <person name="Kosugi Y."/>
            <person name="Izuno A."/>
            <person name="Isagi Y."/>
            <person name="Lee S.L."/>
            <person name="Shimizu K.K."/>
        </authorList>
    </citation>
    <scope>NUCLEOTIDE SEQUENCE [LARGE SCALE GENOMIC DNA]</scope>
    <source>
        <strain evidence="1">214</strain>
    </source>
</reference>
<comment type="caution">
    <text evidence="1">The sequence shown here is derived from an EMBL/GenBank/DDBJ whole genome shotgun (WGS) entry which is preliminary data.</text>
</comment>
<dbReference type="AlphaFoldDB" id="A0AAV5LFF6"/>
<organism evidence="1 2">
    <name type="scientific">Rubroshorea leprosula</name>
    <dbReference type="NCBI Taxonomy" id="152421"/>
    <lineage>
        <taxon>Eukaryota</taxon>
        <taxon>Viridiplantae</taxon>
        <taxon>Streptophyta</taxon>
        <taxon>Embryophyta</taxon>
        <taxon>Tracheophyta</taxon>
        <taxon>Spermatophyta</taxon>
        <taxon>Magnoliopsida</taxon>
        <taxon>eudicotyledons</taxon>
        <taxon>Gunneridae</taxon>
        <taxon>Pentapetalae</taxon>
        <taxon>rosids</taxon>
        <taxon>malvids</taxon>
        <taxon>Malvales</taxon>
        <taxon>Dipterocarpaceae</taxon>
        <taxon>Rubroshorea</taxon>
    </lineage>
</organism>